<dbReference type="RefSeq" id="WP_284348982.1">
    <property type="nucleotide sequence ID" value="NZ_BRXS01000002.1"/>
</dbReference>
<dbReference type="InterPro" id="IPR039437">
    <property type="entry name" value="FrzH/put_lumazine-bd"/>
</dbReference>
<comment type="caution">
    <text evidence="2">The sequence shown here is derived from an EMBL/GenBank/DDBJ whole genome shotgun (WGS) entry which is preliminary data.</text>
</comment>
<dbReference type="AlphaFoldDB" id="A0AA37Q1A2"/>
<protein>
    <recommendedName>
        <fullName evidence="4">Nuclear transport factor 2 family protein</fullName>
    </recommendedName>
</protein>
<reference evidence="2" key="1">
    <citation type="submission" date="2022-08" db="EMBL/GenBank/DDBJ databases">
        <title>Draft genome sequencing of Roseisolibacter agri AW1220.</title>
        <authorList>
            <person name="Tobiishi Y."/>
            <person name="Tonouchi A."/>
        </authorList>
    </citation>
    <scope>NUCLEOTIDE SEQUENCE</scope>
    <source>
        <strain evidence="2">AW1220</strain>
    </source>
</reference>
<evidence type="ECO:0008006" key="4">
    <source>
        <dbReference type="Google" id="ProtNLM"/>
    </source>
</evidence>
<accession>A0AA37Q1A2</accession>
<sequence>MRRPSFALAAFLLAAAAPAHAQTRADSAGVRQASLDYLDGFYEGDSTKHVRSIRPEVYKYGFGRSRDSVRYNPGQQMTWPQFHAFANRVKASGKAPDPKWPKQIELLDVMDQTAAAKVTAWWGTDYLLMGKFDNRWMITHVLWQSPMPKPASATR</sequence>
<organism evidence="2 3">
    <name type="scientific">Roseisolibacter agri</name>
    <dbReference type="NCBI Taxonomy" id="2014610"/>
    <lineage>
        <taxon>Bacteria</taxon>
        <taxon>Pseudomonadati</taxon>
        <taxon>Gemmatimonadota</taxon>
        <taxon>Gemmatimonadia</taxon>
        <taxon>Gemmatimonadales</taxon>
        <taxon>Gemmatimonadaceae</taxon>
        <taxon>Roseisolibacter</taxon>
    </lineage>
</organism>
<feature type="chain" id="PRO_5041294547" description="Nuclear transport factor 2 family protein" evidence="1">
    <location>
        <begin position="22"/>
        <end position="155"/>
    </location>
</feature>
<evidence type="ECO:0000256" key="1">
    <source>
        <dbReference type="SAM" id="SignalP"/>
    </source>
</evidence>
<keyword evidence="3" id="KW-1185">Reference proteome</keyword>
<feature type="signal peptide" evidence="1">
    <location>
        <begin position="1"/>
        <end position="21"/>
    </location>
</feature>
<gene>
    <name evidence="2" type="ORF">rosag_10470</name>
</gene>
<dbReference type="EMBL" id="BRXS01000002">
    <property type="protein sequence ID" value="GLC24534.1"/>
    <property type="molecule type" value="Genomic_DNA"/>
</dbReference>
<dbReference type="Proteomes" id="UP001161325">
    <property type="component" value="Unassembled WGS sequence"/>
</dbReference>
<evidence type="ECO:0000313" key="2">
    <source>
        <dbReference type="EMBL" id="GLC24534.1"/>
    </source>
</evidence>
<proteinExistence type="predicted"/>
<name>A0AA37Q1A2_9BACT</name>
<evidence type="ECO:0000313" key="3">
    <source>
        <dbReference type="Proteomes" id="UP001161325"/>
    </source>
</evidence>
<dbReference type="Gene3D" id="3.10.450.50">
    <property type="match status" value="1"/>
</dbReference>
<dbReference type="Pfam" id="PF12893">
    <property type="entry name" value="Lumazine_bd_2"/>
    <property type="match status" value="1"/>
</dbReference>
<dbReference type="InterPro" id="IPR032710">
    <property type="entry name" value="NTF2-like_dom_sf"/>
</dbReference>
<dbReference type="SUPFAM" id="SSF54427">
    <property type="entry name" value="NTF2-like"/>
    <property type="match status" value="1"/>
</dbReference>
<keyword evidence="1" id="KW-0732">Signal</keyword>